<comment type="catalytic activity">
    <reaction evidence="5">
        <text>S-methyl-5'-thioadenosine + phosphate = 5-(methylsulfanyl)-alpha-D-ribose 1-phosphate + adenine</text>
        <dbReference type="Rhea" id="RHEA:11852"/>
        <dbReference type="ChEBI" id="CHEBI:16708"/>
        <dbReference type="ChEBI" id="CHEBI:17509"/>
        <dbReference type="ChEBI" id="CHEBI:43474"/>
        <dbReference type="ChEBI" id="CHEBI:58533"/>
        <dbReference type="EC" id="2.4.2.28"/>
    </reaction>
</comment>
<comment type="pathway">
    <text evidence="5">Amino-acid biosynthesis; L-methionine biosynthesis via salvage pathway; S-methyl-5-thio-alpha-D-ribose 1-phosphate from S-methyl-5'-thioadenosine (phosphorylase route): step 1/1.</text>
</comment>
<dbReference type="AlphaFoldDB" id="A0A497ER56"/>
<feature type="binding site" evidence="5">
    <location>
        <begin position="210"/>
        <end position="212"/>
    </location>
    <ligand>
        <name>substrate</name>
    </ligand>
</feature>
<dbReference type="PANTHER" id="PTHR42679">
    <property type="entry name" value="S-METHYL-5'-THIOADENOSINE PHOSPHORYLASE"/>
    <property type="match status" value="1"/>
</dbReference>
<dbReference type="GO" id="GO:0005829">
    <property type="term" value="C:cytosol"/>
    <property type="evidence" value="ECO:0007669"/>
    <property type="project" value="TreeGrafter"/>
</dbReference>
<dbReference type="EC" id="2.4.2.28" evidence="5"/>
<feature type="site" description="Important for substrate specificity" evidence="5">
    <location>
        <position position="221"/>
    </location>
</feature>
<dbReference type="PANTHER" id="PTHR42679:SF3">
    <property type="entry name" value="S-METHYL-5'-THIOADENOSINE PHOSPHORYLASE"/>
    <property type="match status" value="1"/>
</dbReference>
<feature type="site" description="Important for substrate specificity" evidence="5">
    <location>
        <position position="168"/>
    </location>
</feature>
<dbReference type="FunFam" id="3.40.50.1580:FF:000012">
    <property type="entry name" value="Probable 6-oxopurine nucleoside phosphorylase"/>
    <property type="match status" value="1"/>
</dbReference>
<feature type="binding site" evidence="5">
    <location>
        <position position="14"/>
    </location>
    <ligand>
        <name>phosphate</name>
        <dbReference type="ChEBI" id="CHEBI:43474"/>
    </ligand>
</feature>
<dbReference type="HAMAP" id="MF_01963">
    <property type="entry name" value="MTAP"/>
    <property type="match status" value="1"/>
</dbReference>
<keyword evidence="1 5" id="KW-0328">Glycosyltransferase</keyword>
<protein>
    <recommendedName>
        <fullName evidence="5">S-methyl-5'-thioadenosine phosphorylase</fullName>
        <ecNumber evidence="5">2.4.2.28</ecNumber>
    </recommendedName>
    <alternativeName>
        <fullName evidence="5">5'-methylthioadenosine phosphorylase</fullName>
        <shortName evidence="5">MTA phosphorylase</shortName>
        <shortName evidence="5">MTAP</shortName>
    </alternativeName>
</protein>
<dbReference type="InterPro" id="IPR010044">
    <property type="entry name" value="MTAP"/>
</dbReference>
<comment type="caution">
    <text evidence="7">The sequence shown here is derived from an EMBL/GenBank/DDBJ whole genome shotgun (WGS) entry which is preliminary data.</text>
</comment>
<comment type="function">
    <text evidence="5">Catalyzes the reversible phosphorylation of S-methyl-5'-thioadenosine (MTA) to adenine and 5-methylthioribose-1-phosphate. Involved in the breakdown of MTA, a major by-product of polyamine biosynthesis. Responsible for the first step in the methionine salvage pathway after MTA has been generated from S-adenosylmethionine. Has broad substrate specificity with 6-aminopurine nucleosides as preferred substrates.</text>
</comment>
<evidence type="ECO:0000313" key="8">
    <source>
        <dbReference type="Proteomes" id="UP000278475"/>
    </source>
</evidence>
<evidence type="ECO:0000256" key="5">
    <source>
        <dbReference type="HAMAP-Rule" id="MF_01963"/>
    </source>
</evidence>
<dbReference type="EMBL" id="QMQV01000027">
    <property type="protein sequence ID" value="RLE49669.1"/>
    <property type="molecule type" value="Genomic_DNA"/>
</dbReference>
<comment type="subunit">
    <text evidence="4 5">Homohexamer. Dimer of a homotrimer.</text>
</comment>
<dbReference type="UniPathway" id="UPA00904">
    <property type="reaction ID" value="UER00873"/>
</dbReference>
<evidence type="ECO:0000256" key="3">
    <source>
        <dbReference type="ARBA" id="ARBA00022726"/>
    </source>
</evidence>
<feature type="binding site" evidence="5">
    <location>
        <begin position="55"/>
        <end position="56"/>
    </location>
    <ligand>
        <name>phosphate</name>
        <dbReference type="ChEBI" id="CHEBI:43474"/>
    </ligand>
</feature>
<comment type="similarity">
    <text evidence="5">Belongs to the PNP/MTAP phosphorylase family. MTAP subfamily.</text>
</comment>
<proteinExistence type="inferred from homology"/>
<dbReference type="InterPro" id="IPR000845">
    <property type="entry name" value="Nucleoside_phosphorylase_d"/>
</dbReference>
<evidence type="ECO:0000256" key="4">
    <source>
        <dbReference type="ARBA" id="ARBA00063054"/>
    </source>
</evidence>
<dbReference type="Gene3D" id="3.40.50.1580">
    <property type="entry name" value="Nucleoside phosphorylase domain"/>
    <property type="match status" value="1"/>
</dbReference>
<dbReference type="InterPro" id="IPR018099">
    <property type="entry name" value="Purine_phosphorylase-2_CS"/>
</dbReference>
<evidence type="ECO:0000256" key="1">
    <source>
        <dbReference type="ARBA" id="ARBA00022676"/>
    </source>
</evidence>
<accession>A0A497ER56</accession>
<feature type="binding site" evidence="5">
    <location>
        <position position="187"/>
    </location>
    <ligand>
        <name>phosphate</name>
        <dbReference type="ChEBI" id="CHEBI:43474"/>
    </ligand>
</feature>
<keyword evidence="2 5" id="KW-0808">Transferase</keyword>
<dbReference type="Pfam" id="PF01048">
    <property type="entry name" value="PNP_UDP_1"/>
    <property type="match status" value="1"/>
</dbReference>
<feature type="domain" description="Nucleoside phosphorylase" evidence="6">
    <location>
        <begin position="7"/>
        <end position="243"/>
    </location>
</feature>
<gene>
    <name evidence="5" type="primary">mtnP</name>
    <name evidence="7" type="ORF">DRJ31_04160</name>
</gene>
<dbReference type="Proteomes" id="UP000278475">
    <property type="component" value="Unassembled WGS sequence"/>
</dbReference>
<feature type="binding site" evidence="5">
    <location>
        <begin position="88"/>
        <end position="89"/>
    </location>
    <ligand>
        <name>phosphate</name>
        <dbReference type="ChEBI" id="CHEBI:43474"/>
    </ligand>
</feature>
<evidence type="ECO:0000313" key="7">
    <source>
        <dbReference type="EMBL" id="RLE49669.1"/>
    </source>
</evidence>
<keyword evidence="3 5" id="KW-0660">Purine salvage</keyword>
<sequence length="263" mass="29453">MSQPKAEIAIIGGTGHYDPEILEGAEEVKVYTPYGSPSWLVVGEYKGKKVAFIPRHGRKHVLPPHRINYKANIWALKELGVTRILAPSAVGSLREELKPGDIVIPSQFIDFTKNRDYTFYEGGIVGHFSLADPFCPELTEIVYNTAVSLGLPVHRDKTYICIEGPRFSTRAESKLYRMWGADVIGMTLIPEAILARELEICYLPITTITDYDVWAEKPVTAEEVVKTLRANVEKVNKLLREVIPKIPSERNCVCSRASKEALV</sequence>
<dbReference type="GO" id="GO:0019509">
    <property type="term" value="P:L-methionine salvage from methylthioadenosine"/>
    <property type="evidence" value="ECO:0007669"/>
    <property type="project" value="UniProtKB-UniRule"/>
</dbReference>
<feature type="binding site" evidence="5">
    <location>
        <position position="186"/>
    </location>
    <ligand>
        <name>substrate</name>
    </ligand>
</feature>
<organism evidence="7 8">
    <name type="scientific">Thermoproteota archaeon</name>
    <dbReference type="NCBI Taxonomy" id="2056631"/>
    <lineage>
        <taxon>Archaea</taxon>
        <taxon>Thermoproteota</taxon>
    </lineage>
</organism>
<dbReference type="NCBIfam" id="NF006334">
    <property type="entry name" value="PRK08564.1"/>
    <property type="match status" value="1"/>
</dbReference>
<name>A0A497ER56_9CREN</name>
<evidence type="ECO:0000256" key="2">
    <source>
        <dbReference type="ARBA" id="ARBA00022679"/>
    </source>
</evidence>
<evidence type="ECO:0000259" key="6">
    <source>
        <dbReference type="Pfam" id="PF01048"/>
    </source>
</evidence>
<dbReference type="NCBIfam" id="TIGR01694">
    <property type="entry name" value="MTAP"/>
    <property type="match status" value="1"/>
</dbReference>
<dbReference type="GO" id="GO:0006166">
    <property type="term" value="P:purine ribonucleoside salvage"/>
    <property type="evidence" value="ECO:0007669"/>
    <property type="project" value="UniProtKB-KW"/>
</dbReference>
<reference evidence="7 8" key="1">
    <citation type="submission" date="2018-06" db="EMBL/GenBank/DDBJ databases">
        <title>Extensive metabolic versatility and redundancy in microbially diverse, dynamic hydrothermal sediments.</title>
        <authorList>
            <person name="Dombrowski N."/>
            <person name="Teske A."/>
            <person name="Baker B.J."/>
        </authorList>
    </citation>
    <scope>NUCLEOTIDE SEQUENCE [LARGE SCALE GENOMIC DNA]</scope>
    <source>
        <strain evidence="7">B66_G16</strain>
    </source>
</reference>
<dbReference type="SUPFAM" id="SSF53167">
    <property type="entry name" value="Purine and uridine phosphorylases"/>
    <property type="match status" value="1"/>
</dbReference>
<dbReference type="PROSITE" id="PS01240">
    <property type="entry name" value="PNP_MTAP_2"/>
    <property type="match status" value="1"/>
</dbReference>
<dbReference type="CDD" id="cd09010">
    <property type="entry name" value="MTAP_SsMTAPII_like_MTIP"/>
    <property type="match status" value="1"/>
</dbReference>
<dbReference type="InterPro" id="IPR035994">
    <property type="entry name" value="Nucleoside_phosphorylase_sf"/>
</dbReference>
<dbReference type="GO" id="GO:0017061">
    <property type="term" value="F:S-methyl-5-thioadenosine phosphorylase activity"/>
    <property type="evidence" value="ECO:0007669"/>
    <property type="project" value="UniProtKB-UniRule"/>
</dbReference>